<evidence type="ECO:0000313" key="4">
    <source>
        <dbReference type="EMBL" id="WMS85693.1"/>
    </source>
</evidence>
<dbReference type="Proteomes" id="UP001239782">
    <property type="component" value="Chromosome"/>
</dbReference>
<dbReference type="NCBIfam" id="NF006449">
    <property type="entry name" value="PRK08775.1"/>
    <property type="match status" value="1"/>
</dbReference>
<evidence type="ECO:0000313" key="5">
    <source>
        <dbReference type="Proteomes" id="UP001239782"/>
    </source>
</evidence>
<dbReference type="GO" id="GO:0009092">
    <property type="term" value="P:homoserine metabolic process"/>
    <property type="evidence" value="ECO:0007669"/>
    <property type="project" value="TreeGrafter"/>
</dbReference>
<dbReference type="RefSeq" id="WP_309200846.1">
    <property type="nucleotide sequence ID" value="NZ_CP133548.1"/>
</dbReference>
<dbReference type="InterPro" id="IPR029058">
    <property type="entry name" value="AB_hydrolase_fold"/>
</dbReference>
<gene>
    <name evidence="4" type="ORF">Q9312_10750</name>
</gene>
<dbReference type="SUPFAM" id="SSF53474">
    <property type="entry name" value="alpha/beta-Hydrolases"/>
    <property type="match status" value="1"/>
</dbReference>
<dbReference type="EMBL" id="CP133548">
    <property type="protein sequence ID" value="WMS85693.1"/>
    <property type="molecule type" value="Genomic_DNA"/>
</dbReference>
<evidence type="ECO:0000259" key="3">
    <source>
        <dbReference type="Pfam" id="PF00561"/>
    </source>
</evidence>
<feature type="active site" evidence="2">
    <location>
        <position position="289"/>
    </location>
</feature>
<dbReference type="InterPro" id="IPR000073">
    <property type="entry name" value="AB_hydrolase_1"/>
</dbReference>
<reference evidence="4 5" key="1">
    <citation type="submission" date="2023-08" db="EMBL/GenBank/DDBJ databases">
        <title>Pleionea litopenaei sp. nov., isolated from stomach of juvenile Litopenaeus vannamei.</title>
        <authorList>
            <person name="Rho A.M."/>
            <person name="Hwang C.Y."/>
        </authorList>
    </citation>
    <scope>NUCLEOTIDE SEQUENCE [LARGE SCALE GENOMIC DNA]</scope>
    <source>
        <strain evidence="4 5">HL-JVS1</strain>
    </source>
</reference>
<feature type="active site" evidence="2">
    <location>
        <position position="317"/>
    </location>
</feature>
<dbReference type="KEGG" id="plei:Q9312_10750"/>
<dbReference type="PIRSF" id="PIRSF000443">
    <property type="entry name" value="Homoser_Ac_trans"/>
    <property type="match status" value="1"/>
</dbReference>
<protein>
    <submittedName>
        <fullName evidence="4">Homoserine O-succinyltransferase</fullName>
        <ecNumber evidence="4">2.3.1.46</ecNumber>
    </submittedName>
</protein>
<dbReference type="GO" id="GO:0004414">
    <property type="term" value="F:homoserine O-acetyltransferase activity"/>
    <property type="evidence" value="ECO:0007669"/>
    <property type="project" value="TreeGrafter"/>
</dbReference>
<dbReference type="PANTHER" id="PTHR32268">
    <property type="entry name" value="HOMOSERINE O-ACETYLTRANSFERASE"/>
    <property type="match status" value="1"/>
</dbReference>
<name>A0AA51RQJ0_9GAMM</name>
<keyword evidence="5" id="KW-1185">Reference proteome</keyword>
<evidence type="ECO:0000256" key="1">
    <source>
        <dbReference type="ARBA" id="ARBA00022679"/>
    </source>
</evidence>
<dbReference type="EC" id="2.3.1.46" evidence="4"/>
<dbReference type="PANTHER" id="PTHR32268:SF11">
    <property type="entry name" value="HOMOSERINE O-ACETYLTRANSFERASE"/>
    <property type="match status" value="1"/>
</dbReference>
<dbReference type="Pfam" id="PF00561">
    <property type="entry name" value="Abhydrolase_1"/>
    <property type="match status" value="1"/>
</dbReference>
<evidence type="ECO:0000256" key="2">
    <source>
        <dbReference type="PIRSR" id="PIRSR000443-1"/>
    </source>
</evidence>
<accession>A0AA51RQJ0</accession>
<dbReference type="InterPro" id="IPR008220">
    <property type="entry name" value="HAT_MetX-like"/>
</dbReference>
<dbReference type="Gene3D" id="3.40.50.1820">
    <property type="entry name" value="alpha/beta hydrolase"/>
    <property type="match status" value="1"/>
</dbReference>
<feature type="active site" description="Nucleophile" evidence="2">
    <location>
        <position position="147"/>
    </location>
</feature>
<sequence>MHSLESIAQGSQTRILRACCDLPSRFDLHHGGYIQDGRVAFTLYGQPEAPCVLVLGGISAGRDIAHQTDQFASGWWRYHLGEGNSIDLTKYCVLGIDYLGGNGESSAPERDSDQTRQAISTFDQANAIGVVLSHLGIERLAAAIGSSYGGMVTLALSCQSTITLGKALVISAADQPDPVSTALREIQRQIVLLGHHSAQPKQALKLARALAMITYRSADEFRQRFANDNAILEHGFHADVIDYLNNRGELFSQRFSAKAFYRLSQSIDLHRVELSQLSCPLTCVSVLEDKLIPHDSMQRMAAKANAELQTLQSIYGHDAFLKEQQSIAWIIKKFLTN</sequence>
<dbReference type="GO" id="GO:0008899">
    <property type="term" value="F:homoserine O-succinyltransferase activity"/>
    <property type="evidence" value="ECO:0007669"/>
    <property type="project" value="UniProtKB-EC"/>
</dbReference>
<organism evidence="4 5">
    <name type="scientific">Pleionea litopenaei</name>
    <dbReference type="NCBI Taxonomy" id="3070815"/>
    <lineage>
        <taxon>Bacteria</taxon>
        <taxon>Pseudomonadati</taxon>
        <taxon>Pseudomonadota</taxon>
        <taxon>Gammaproteobacteria</taxon>
        <taxon>Oceanospirillales</taxon>
        <taxon>Pleioneaceae</taxon>
        <taxon>Pleionea</taxon>
    </lineage>
</organism>
<proteinExistence type="predicted"/>
<dbReference type="GO" id="GO:0009086">
    <property type="term" value="P:methionine biosynthetic process"/>
    <property type="evidence" value="ECO:0007669"/>
    <property type="project" value="TreeGrafter"/>
</dbReference>
<dbReference type="AlphaFoldDB" id="A0AA51RQJ0"/>
<feature type="domain" description="AB hydrolase-1" evidence="3">
    <location>
        <begin position="52"/>
        <end position="322"/>
    </location>
</feature>
<keyword evidence="1 4" id="KW-0808">Transferase</keyword>
<keyword evidence="4" id="KW-0012">Acyltransferase</keyword>